<keyword evidence="3" id="KW-0067">ATP-binding</keyword>
<dbReference type="Proteomes" id="UP001525379">
    <property type="component" value="Unassembled WGS sequence"/>
</dbReference>
<dbReference type="Gene3D" id="1.10.3710.10">
    <property type="entry name" value="DNA polymerase III clamp loader subunits, C-terminal domain"/>
    <property type="match status" value="1"/>
</dbReference>
<evidence type="ECO:0000256" key="2">
    <source>
        <dbReference type="ARBA" id="ARBA00022741"/>
    </source>
</evidence>
<dbReference type="Gene3D" id="1.20.272.10">
    <property type="match status" value="1"/>
</dbReference>
<dbReference type="Gene3D" id="1.10.8.60">
    <property type="match status" value="1"/>
</dbReference>
<dbReference type="Gene3D" id="3.40.50.300">
    <property type="entry name" value="P-loop containing nucleotide triphosphate hydrolases"/>
    <property type="match status" value="1"/>
</dbReference>
<keyword evidence="7" id="KW-1185">Reference proteome</keyword>
<dbReference type="SUPFAM" id="SSF52540">
    <property type="entry name" value="P-loop containing nucleoside triphosphate hydrolases"/>
    <property type="match status" value="1"/>
</dbReference>
<evidence type="ECO:0000256" key="1">
    <source>
        <dbReference type="ARBA" id="ARBA00008959"/>
    </source>
</evidence>
<dbReference type="InterPro" id="IPR027417">
    <property type="entry name" value="P-loop_NTPase"/>
</dbReference>
<evidence type="ECO:0000259" key="5">
    <source>
        <dbReference type="SMART" id="SM00382"/>
    </source>
</evidence>
<dbReference type="InterPro" id="IPR008921">
    <property type="entry name" value="DNA_pol3_clamp-load_cplx_C"/>
</dbReference>
<evidence type="ECO:0000256" key="4">
    <source>
        <dbReference type="SAM" id="MobiDB-lite"/>
    </source>
</evidence>
<dbReference type="InterPro" id="IPR021886">
    <property type="entry name" value="MgsA_C"/>
</dbReference>
<dbReference type="Pfam" id="PF16193">
    <property type="entry name" value="AAA_assoc_2"/>
    <property type="match status" value="1"/>
</dbReference>
<dbReference type="InterPro" id="IPR051314">
    <property type="entry name" value="AAA_ATPase_RarA/MGS1/WRNIP1"/>
</dbReference>
<evidence type="ECO:0000313" key="7">
    <source>
        <dbReference type="Proteomes" id="UP001525379"/>
    </source>
</evidence>
<dbReference type="InterPro" id="IPR003959">
    <property type="entry name" value="ATPase_AAA_core"/>
</dbReference>
<comment type="similarity">
    <text evidence="1">Belongs to the AAA ATPase family. RarA/MGS1/WRNIP1 subfamily.</text>
</comment>
<reference evidence="6 7" key="1">
    <citation type="submission" date="2022-04" db="EMBL/GenBank/DDBJ databases">
        <title>Human microbiome associated bacterial genomes.</title>
        <authorList>
            <person name="Sandstrom S."/>
            <person name="Salamzade R."/>
            <person name="Kalan L.R."/>
        </authorList>
    </citation>
    <scope>NUCLEOTIDE SEQUENCE [LARGE SCALE GENOMIC DNA]</scope>
    <source>
        <strain evidence="7">p3-SID1799</strain>
    </source>
</reference>
<name>A0ABT2HUG8_9MICO</name>
<dbReference type="CDD" id="cd18139">
    <property type="entry name" value="HLD_clamp_RarA"/>
    <property type="match status" value="1"/>
</dbReference>
<proteinExistence type="inferred from homology"/>
<protein>
    <submittedName>
        <fullName evidence="6">Replication-associated recombination protein A</fullName>
    </submittedName>
</protein>
<evidence type="ECO:0000313" key="6">
    <source>
        <dbReference type="EMBL" id="MCT2041961.1"/>
    </source>
</evidence>
<dbReference type="Pfam" id="PF12002">
    <property type="entry name" value="MgsA_C"/>
    <property type="match status" value="1"/>
</dbReference>
<comment type="caution">
    <text evidence="6">The sequence shown here is derived from an EMBL/GenBank/DDBJ whole genome shotgun (WGS) entry which is preliminary data.</text>
</comment>
<keyword evidence="2" id="KW-0547">Nucleotide-binding</keyword>
<dbReference type="PANTHER" id="PTHR13779">
    <property type="entry name" value="WERNER HELICASE-INTERACTING PROTEIN 1 FAMILY MEMBER"/>
    <property type="match status" value="1"/>
</dbReference>
<dbReference type="InterPro" id="IPR032423">
    <property type="entry name" value="AAA_assoc_2"/>
</dbReference>
<dbReference type="CDD" id="cd00009">
    <property type="entry name" value="AAA"/>
    <property type="match status" value="1"/>
</dbReference>
<accession>A0ABT2HUG8</accession>
<dbReference type="SUPFAM" id="SSF48019">
    <property type="entry name" value="post-AAA+ oligomerization domain-like"/>
    <property type="match status" value="1"/>
</dbReference>
<dbReference type="EMBL" id="JALXSQ010000003">
    <property type="protein sequence ID" value="MCT2041961.1"/>
    <property type="molecule type" value="Genomic_DNA"/>
</dbReference>
<dbReference type="InterPro" id="IPR003593">
    <property type="entry name" value="AAA+_ATPase"/>
</dbReference>
<dbReference type="PANTHER" id="PTHR13779:SF7">
    <property type="entry name" value="ATPASE WRNIP1"/>
    <property type="match status" value="1"/>
</dbReference>
<organism evidence="6 7">
    <name type="scientific">Pseudoclavibacter albus</name>
    <dbReference type="NCBI Taxonomy" id="272241"/>
    <lineage>
        <taxon>Bacteria</taxon>
        <taxon>Bacillati</taxon>
        <taxon>Actinomycetota</taxon>
        <taxon>Actinomycetes</taxon>
        <taxon>Micrococcales</taxon>
        <taxon>Microbacteriaceae</taxon>
        <taxon>Pseudoclavibacter</taxon>
    </lineage>
</organism>
<evidence type="ECO:0000256" key="3">
    <source>
        <dbReference type="ARBA" id="ARBA00022840"/>
    </source>
</evidence>
<dbReference type="Pfam" id="PF00004">
    <property type="entry name" value="AAA"/>
    <property type="match status" value="1"/>
</dbReference>
<sequence length="447" mass="48072">MSDRSPALHSTSAPLAARMRPRSLDEVVGQGHLLRPGSPLRTLASPDAAEQAGVSVILWGPPGTGKTTLAQALATTSGRRFVQLSAIQAGVKDVRKAMDDALTQRDLYGMNTLLFLDEIHRFTKAQQDALLPGVEQGWVTLVAATTENPSFSVISPLLSRSLLLTLQPLDDADLGELLRRALTDPRGVPGELALDEEAQRAIIQFASGDARRALTTLEASAASAHDEGATTITAEHVAAASDQALLRYDRDGDEHYDVISAFIKSIRGSDPDAALHYLARMIVAGEDPRFIARRLIISASEDIGMADPSALGVAVSAAQAVQLIGMPEGRIPLSEATVYLATAPKSNAAYLAIDEAIADVKSGRAGRVPNHLRDAHYAGAKPLGHGAGYRYPHDDELGVLTQQYLPDTLRGTEYYQPKQLGFEREVHPRLAKLRRITRGEDREKPLS</sequence>
<dbReference type="RefSeq" id="WP_260103684.1">
    <property type="nucleotide sequence ID" value="NZ_JALXSQ010000003.1"/>
</dbReference>
<feature type="domain" description="AAA+ ATPase" evidence="5">
    <location>
        <begin position="52"/>
        <end position="173"/>
    </location>
</feature>
<dbReference type="SMART" id="SM00382">
    <property type="entry name" value="AAA"/>
    <property type="match status" value="1"/>
</dbReference>
<gene>
    <name evidence="6" type="ORF">M3D15_01195</name>
</gene>
<feature type="region of interest" description="Disordered" evidence="4">
    <location>
        <begin position="1"/>
        <end position="22"/>
    </location>
</feature>